<organism evidence="3 4">
    <name type="scientific">Populibacterium corticicola</name>
    <dbReference type="NCBI Taxonomy" id="1812826"/>
    <lineage>
        <taxon>Bacteria</taxon>
        <taxon>Bacillati</taxon>
        <taxon>Actinomycetota</taxon>
        <taxon>Actinomycetes</taxon>
        <taxon>Micrococcales</taxon>
        <taxon>Jonesiaceae</taxon>
        <taxon>Populibacterium</taxon>
    </lineage>
</organism>
<feature type="compositionally biased region" description="Low complexity" evidence="1">
    <location>
        <begin position="543"/>
        <end position="557"/>
    </location>
</feature>
<name>A0ABW5XFY0_9MICO</name>
<dbReference type="EMBL" id="JBHUOP010000003">
    <property type="protein sequence ID" value="MFD2840767.1"/>
    <property type="molecule type" value="Genomic_DNA"/>
</dbReference>
<feature type="chain" id="PRO_5046480405" description="Bacterial Ig-like domain-containing protein" evidence="2">
    <location>
        <begin position="28"/>
        <end position="742"/>
    </location>
</feature>
<evidence type="ECO:0000256" key="1">
    <source>
        <dbReference type="SAM" id="MobiDB-lite"/>
    </source>
</evidence>
<proteinExistence type="predicted"/>
<evidence type="ECO:0000313" key="4">
    <source>
        <dbReference type="Proteomes" id="UP001597391"/>
    </source>
</evidence>
<keyword evidence="4" id="KW-1185">Reference proteome</keyword>
<dbReference type="SUPFAM" id="SSF55486">
    <property type="entry name" value="Metalloproteases ('zincins'), catalytic domain"/>
    <property type="match status" value="1"/>
</dbReference>
<feature type="compositionally biased region" description="Low complexity" evidence="1">
    <location>
        <begin position="519"/>
        <end position="535"/>
    </location>
</feature>
<dbReference type="Proteomes" id="UP001597391">
    <property type="component" value="Unassembled WGS sequence"/>
</dbReference>
<feature type="region of interest" description="Disordered" evidence="1">
    <location>
        <begin position="519"/>
        <end position="557"/>
    </location>
</feature>
<dbReference type="Gene3D" id="2.60.120.260">
    <property type="entry name" value="Galactose-binding domain-like"/>
    <property type="match status" value="1"/>
</dbReference>
<comment type="caution">
    <text evidence="3">The sequence shown here is derived from an EMBL/GenBank/DDBJ whole genome shotgun (WGS) entry which is preliminary data.</text>
</comment>
<gene>
    <name evidence="3" type="ORF">ACFSYH_09305</name>
</gene>
<accession>A0ABW5XFY0</accession>
<evidence type="ECO:0008006" key="5">
    <source>
        <dbReference type="Google" id="ProtNLM"/>
    </source>
</evidence>
<evidence type="ECO:0000256" key="2">
    <source>
        <dbReference type="SAM" id="SignalP"/>
    </source>
</evidence>
<protein>
    <recommendedName>
        <fullName evidence="5">Bacterial Ig-like domain-containing protein</fullName>
    </recommendedName>
</protein>
<keyword evidence="2" id="KW-0732">Signal</keyword>
<feature type="signal peptide" evidence="2">
    <location>
        <begin position="1"/>
        <end position="27"/>
    </location>
</feature>
<evidence type="ECO:0000313" key="3">
    <source>
        <dbReference type="EMBL" id="MFD2840767.1"/>
    </source>
</evidence>
<sequence length="742" mass="77394">MPHAHTPQRSLLAVIVVSCLAIGAAPAASVAQAGSSAQVVRIAGTLTRAFADSFEADEAHGHSEELMFLTSFGESISISDESGTFASVASGDPVIVEVAVPSNTVPATLTNTGDVLDEAGVESLSERLNVQATALTVIDAEPTLPEAALETDTAPSARATTMSSIDAAAGTHPTVIVLPLPSDYNGDLGDCIPEDTSCLPPEPTSWETTNGPVSTARAQELVADAASYWNSQTFGRVAGFPVIEVVREWVDATSDELCGEQNTTATFYDWWREYQYSGVPSMPSGHMMVFTGACDGPVDGVASIGSGVDSGGLILLRNDNPHTLIHEIGHNFSLGHSNVASHPSLGGSGEYLGLYSPMGLTVTHSGGAFAAPALDVAYQDYLGVLPTGQLATLAGSGTRQITATSSMGGTRAVLFKDPVTDANLYAEYRSGSGIDQNAFYASGYTLGINLRYGKGVRLYTLEDDGVAANLITLTHSSTGSAPFNLVLGSTETYTNAANGTGLTVHIPSLSSTQASIDITQATPSSDPTPQSTVQPTPTPQPVVPTTSPATEPTAPVPAKKTTTARLVVNKGAYGTARKATLTLSGTPHPTGTATVYVDGRKRGTATLKSGRATFTLPKNLRAGKHTVKVTVPASSQYKAVTKSTTFTVPKLKGKVTRFASGTKKVRIGKKYSTKFTVNAAAILQRSTGKKWTTIKNLKKGSHKLTVSAKKSTPTTRYRVVVKGTSQVTKVTSKTLTIRPVKN</sequence>
<dbReference type="RefSeq" id="WP_377466654.1">
    <property type="nucleotide sequence ID" value="NZ_JBHUOP010000003.1"/>
</dbReference>
<reference evidence="4" key="1">
    <citation type="journal article" date="2019" name="Int. J. Syst. Evol. Microbiol.">
        <title>The Global Catalogue of Microorganisms (GCM) 10K type strain sequencing project: providing services to taxonomists for standard genome sequencing and annotation.</title>
        <authorList>
            <consortium name="The Broad Institute Genomics Platform"/>
            <consortium name="The Broad Institute Genome Sequencing Center for Infectious Disease"/>
            <person name="Wu L."/>
            <person name="Ma J."/>
        </authorList>
    </citation>
    <scope>NUCLEOTIDE SEQUENCE [LARGE SCALE GENOMIC DNA]</scope>
    <source>
        <strain evidence="4">KCTC 33576</strain>
    </source>
</reference>